<feature type="compositionally biased region" description="Low complexity" evidence="1">
    <location>
        <begin position="48"/>
        <end position="57"/>
    </location>
</feature>
<evidence type="ECO:0000313" key="2">
    <source>
        <dbReference type="EMBL" id="JAE05578.1"/>
    </source>
</evidence>
<reference evidence="2" key="1">
    <citation type="submission" date="2014-09" db="EMBL/GenBank/DDBJ databases">
        <authorList>
            <person name="Magalhaes I.L.F."/>
            <person name="Oliveira U."/>
            <person name="Santos F.R."/>
            <person name="Vidigal T.H.D.A."/>
            <person name="Brescovit A.D."/>
            <person name="Santos A.J."/>
        </authorList>
    </citation>
    <scope>NUCLEOTIDE SEQUENCE</scope>
    <source>
        <tissue evidence="2">Shoot tissue taken approximately 20 cm above the soil surface</tissue>
    </source>
</reference>
<evidence type="ECO:0000256" key="1">
    <source>
        <dbReference type="SAM" id="MobiDB-lite"/>
    </source>
</evidence>
<organism evidence="2">
    <name type="scientific">Arundo donax</name>
    <name type="common">Giant reed</name>
    <name type="synonym">Donax arundinaceus</name>
    <dbReference type="NCBI Taxonomy" id="35708"/>
    <lineage>
        <taxon>Eukaryota</taxon>
        <taxon>Viridiplantae</taxon>
        <taxon>Streptophyta</taxon>
        <taxon>Embryophyta</taxon>
        <taxon>Tracheophyta</taxon>
        <taxon>Spermatophyta</taxon>
        <taxon>Magnoliopsida</taxon>
        <taxon>Liliopsida</taxon>
        <taxon>Poales</taxon>
        <taxon>Poaceae</taxon>
        <taxon>PACMAD clade</taxon>
        <taxon>Arundinoideae</taxon>
        <taxon>Arundineae</taxon>
        <taxon>Arundo</taxon>
    </lineage>
</organism>
<name>A0A0A9FBG0_ARUDO</name>
<reference evidence="2" key="2">
    <citation type="journal article" date="2015" name="Data Brief">
        <title>Shoot transcriptome of the giant reed, Arundo donax.</title>
        <authorList>
            <person name="Barrero R.A."/>
            <person name="Guerrero F.D."/>
            <person name="Moolhuijzen P."/>
            <person name="Goolsby J.A."/>
            <person name="Tidwell J."/>
            <person name="Bellgard S.E."/>
            <person name="Bellgard M.I."/>
        </authorList>
    </citation>
    <scope>NUCLEOTIDE SEQUENCE</scope>
    <source>
        <tissue evidence="2">Shoot tissue taken approximately 20 cm above the soil surface</tissue>
    </source>
</reference>
<protein>
    <submittedName>
        <fullName evidence="2">Uncharacterized protein</fullName>
    </submittedName>
</protein>
<proteinExistence type="predicted"/>
<dbReference type="AlphaFoldDB" id="A0A0A9FBG0"/>
<accession>A0A0A9FBG0</accession>
<sequence>MPYAHPAAPLAARTGARLYALLYPSHSSRLTFTARMAPQGTAQHSGGAPVAAPYAAPDGRRPPA</sequence>
<feature type="region of interest" description="Disordered" evidence="1">
    <location>
        <begin position="39"/>
        <end position="64"/>
    </location>
</feature>
<dbReference type="EMBL" id="GBRH01192318">
    <property type="protein sequence ID" value="JAE05578.1"/>
    <property type="molecule type" value="Transcribed_RNA"/>
</dbReference>